<dbReference type="NCBIfam" id="TIGR00392">
    <property type="entry name" value="ileS"/>
    <property type="match status" value="1"/>
</dbReference>
<evidence type="ECO:0000256" key="5">
    <source>
        <dbReference type="ARBA" id="ARBA00022917"/>
    </source>
</evidence>
<dbReference type="InterPro" id="IPR009008">
    <property type="entry name" value="Val/Leu/Ile-tRNA-synth_edit"/>
</dbReference>
<keyword evidence="5" id="KW-0648">Protein biosynthesis</keyword>
<keyword evidence="13" id="KW-1185">Reference proteome</keyword>
<dbReference type="GO" id="GO:0004822">
    <property type="term" value="F:isoleucine-tRNA ligase activity"/>
    <property type="evidence" value="ECO:0007669"/>
    <property type="project" value="UniProtKB-EC"/>
</dbReference>
<evidence type="ECO:0000256" key="8">
    <source>
        <dbReference type="ARBA" id="ARBA00048359"/>
    </source>
</evidence>
<dbReference type="SUPFAM" id="SSF50677">
    <property type="entry name" value="ValRS/IleRS/LeuRS editing domain"/>
    <property type="match status" value="1"/>
</dbReference>
<dbReference type="PRINTS" id="PR00984">
    <property type="entry name" value="TRNASYNTHILE"/>
</dbReference>
<keyword evidence="4" id="KW-0067">ATP-binding</keyword>
<dbReference type="Pfam" id="PF00133">
    <property type="entry name" value="tRNA-synt_1"/>
    <property type="match status" value="1"/>
</dbReference>
<comment type="catalytic activity">
    <reaction evidence="8">
        <text>tRNA(Ile) + L-isoleucine + ATP = L-isoleucyl-tRNA(Ile) + AMP + diphosphate</text>
        <dbReference type="Rhea" id="RHEA:11060"/>
        <dbReference type="Rhea" id="RHEA-COMP:9666"/>
        <dbReference type="Rhea" id="RHEA-COMP:9695"/>
        <dbReference type="ChEBI" id="CHEBI:30616"/>
        <dbReference type="ChEBI" id="CHEBI:33019"/>
        <dbReference type="ChEBI" id="CHEBI:58045"/>
        <dbReference type="ChEBI" id="CHEBI:78442"/>
        <dbReference type="ChEBI" id="CHEBI:78528"/>
        <dbReference type="ChEBI" id="CHEBI:456215"/>
        <dbReference type="EC" id="6.1.1.5"/>
    </reaction>
</comment>
<dbReference type="Pfam" id="PF19302">
    <property type="entry name" value="DUF5915"/>
    <property type="match status" value="1"/>
</dbReference>
<evidence type="ECO:0000256" key="7">
    <source>
        <dbReference type="ARBA" id="ARBA00025217"/>
    </source>
</evidence>
<evidence type="ECO:0000256" key="1">
    <source>
        <dbReference type="ARBA" id="ARBA00013165"/>
    </source>
</evidence>
<dbReference type="Proteomes" id="UP001191019">
    <property type="component" value="Unassembled WGS sequence"/>
</dbReference>
<dbReference type="SUPFAM" id="SSF52374">
    <property type="entry name" value="Nucleotidylyl transferase"/>
    <property type="match status" value="1"/>
</dbReference>
<comment type="caution">
    <text evidence="12">The sequence shown here is derived from an EMBL/GenBank/DDBJ whole genome shotgun (WGS) entry which is preliminary data.</text>
</comment>
<dbReference type="InterPro" id="IPR002301">
    <property type="entry name" value="Ile-tRNA-ligase"/>
</dbReference>
<protein>
    <recommendedName>
        <fullName evidence="1 9">Isoleucine--tRNA ligase</fullName>
        <ecNumber evidence="1 9">6.1.1.5</ecNumber>
    </recommendedName>
</protein>
<evidence type="ECO:0000256" key="6">
    <source>
        <dbReference type="ARBA" id="ARBA00023146"/>
    </source>
</evidence>
<reference evidence="12 13" key="2">
    <citation type="journal article" date="2020" name="Cell Rep.">
        <title>Acquisition and Adaptation of Ultra-small Parasitic Reduced Genome Bacteria to Mammalian Hosts.</title>
        <authorList>
            <person name="McLean J.S."/>
            <person name="Bor B."/>
            <person name="Kerns K.A."/>
            <person name="Liu Q."/>
            <person name="To T.T."/>
            <person name="Solden L."/>
            <person name="Hendrickson E.L."/>
            <person name="Wrighton K."/>
            <person name="Shi W."/>
            <person name="He X."/>
        </authorList>
    </citation>
    <scope>NUCLEOTIDE SEQUENCE [LARGE SCALE GENOMIC DNA]</scope>
    <source>
        <strain evidence="12 13">TM7_G3_2_Rum_HOT_351B</strain>
    </source>
</reference>
<reference evidence="12 13" key="1">
    <citation type="journal article" date="2018" name="bioRxiv">
        <title>Evidence of independent acquisition and adaption of ultra-small bacteria to human hosts across the highly diverse yet reduced genomes of the phylum Saccharibacteria.</title>
        <authorList>
            <person name="McLean J.S."/>
            <person name="Bor B."/>
            <person name="To T.T."/>
            <person name="Liu Q."/>
            <person name="Kearns K.A."/>
            <person name="Solden L.M."/>
            <person name="Wrighton K.C."/>
            <person name="He X."/>
            <person name="Shi W."/>
        </authorList>
    </citation>
    <scope>NUCLEOTIDE SEQUENCE [LARGE SCALE GENOMIC DNA]</scope>
    <source>
        <strain evidence="12 13">TM7_G3_2_Rum_HOT_351B</strain>
    </source>
</reference>
<evidence type="ECO:0000313" key="12">
    <source>
        <dbReference type="EMBL" id="RYC74687.1"/>
    </source>
</evidence>
<keyword evidence="3" id="KW-0547">Nucleotide-binding</keyword>
<accession>A0ABY0FLM7</accession>
<dbReference type="InterPro" id="IPR009080">
    <property type="entry name" value="tRNAsynth_Ia_anticodon-bd"/>
</dbReference>
<dbReference type="InterPro" id="IPR033709">
    <property type="entry name" value="Anticodon_Ile_ABEc"/>
</dbReference>
<comment type="function">
    <text evidence="7">Catalyzes the attachment of isoleucine to tRNA(Ile). As IleRS can inadvertently accommodate and process structurally similar amino acids such as valine, to avoid such errors it has two additional distinct tRNA(Ile)-dependent editing activities. One activity is designated as 'pretransfer' editing and involves the hydrolysis of activated Val-AMP. The other activity is designated 'posttransfer' editing and involves deacylation of mischarged Val-tRNA(Ile).</text>
</comment>
<evidence type="ECO:0000256" key="2">
    <source>
        <dbReference type="ARBA" id="ARBA00022598"/>
    </source>
</evidence>
<keyword evidence="2 12" id="KW-0436">Ligase</keyword>
<feature type="domain" description="Aminoacyl-tRNA synthetase class Ia" evidence="10">
    <location>
        <begin position="18"/>
        <end position="660"/>
    </location>
</feature>
<dbReference type="RefSeq" id="WP_164998338.1">
    <property type="nucleotide sequence ID" value="NZ_PRLM01000004.1"/>
</dbReference>
<evidence type="ECO:0000313" key="13">
    <source>
        <dbReference type="Proteomes" id="UP001191019"/>
    </source>
</evidence>
<evidence type="ECO:0000259" key="11">
    <source>
        <dbReference type="Pfam" id="PF08264"/>
    </source>
</evidence>
<dbReference type="CDD" id="cd07961">
    <property type="entry name" value="Anticodon_Ia_Ile_ABEc"/>
    <property type="match status" value="1"/>
</dbReference>
<dbReference type="PANTHER" id="PTHR42780">
    <property type="entry name" value="SOLEUCYL-TRNA SYNTHETASE"/>
    <property type="match status" value="1"/>
</dbReference>
<evidence type="ECO:0000256" key="4">
    <source>
        <dbReference type="ARBA" id="ARBA00022840"/>
    </source>
</evidence>
<dbReference type="Gene3D" id="3.40.50.620">
    <property type="entry name" value="HUPs"/>
    <property type="match status" value="2"/>
</dbReference>
<feature type="domain" description="Methionyl/Valyl/Leucyl/Isoleucyl-tRNA synthetase anticodon-binding" evidence="11">
    <location>
        <begin position="717"/>
        <end position="851"/>
    </location>
</feature>
<dbReference type="SUPFAM" id="SSF47323">
    <property type="entry name" value="Anticodon-binding domain of a subclass of class I aminoacyl-tRNA synthetases"/>
    <property type="match status" value="1"/>
</dbReference>
<evidence type="ECO:0000256" key="3">
    <source>
        <dbReference type="ARBA" id="ARBA00022741"/>
    </source>
</evidence>
<dbReference type="Pfam" id="PF08264">
    <property type="entry name" value="Anticodon_1"/>
    <property type="match status" value="1"/>
</dbReference>
<keyword evidence="6" id="KW-0030">Aminoacyl-tRNA synthetase</keyword>
<dbReference type="InterPro" id="IPR013155">
    <property type="entry name" value="M/V/L/I-tRNA-synth_anticd-bd"/>
</dbReference>
<dbReference type="InterPro" id="IPR014729">
    <property type="entry name" value="Rossmann-like_a/b/a_fold"/>
</dbReference>
<evidence type="ECO:0000256" key="9">
    <source>
        <dbReference type="NCBIfam" id="TIGR00392"/>
    </source>
</evidence>
<gene>
    <name evidence="12" type="primary">ileS2</name>
    <name evidence="12" type="ORF">G3RUM_00439</name>
</gene>
<dbReference type="InterPro" id="IPR002300">
    <property type="entry name" value="aa-tRNA-synth_Ia"/>
</dbReference>
<dbReference type="Gene3D" id="1.10.730.10">
    <property type="entry name" value="Isoleucyl-tRNA Synthetase, Domain 1"/>
    <property type="match status" value="1"/>
</dbReference>
<organism evidence="12 13">
    <name type="scientific">Candidatus Nanosyncoccus alces</name>
    <dbReference type="NCBI Taxonomy" id="2171997"/>
    <lineage>
        <taxon>Bacteria</taxon>
        <taxon>Candidatus Saccharimonadota</taxon>
        <taxon>Candidatus Nanosyncoccalia</taxon>
        <taxon>Candidatus Nanosyncoccales</taxon>
        <taxon>Candidatus Nanosyncoccaceae</taxon>
        <taxon>Candidatus Nanosyncoccus</taxon>
    </lineage>
</organism>
<proteinExistence type="predicted"/>
<sequence length="986" mass="113455">MKYQAGQRRKAIEYEKAIAEWWKKNKIFEQSVENRPVDKSYVFYDGPPFITGLPHHGTLLSSIVKDVVPRYWTMQGYRVERKWGWDCHGLPAENFVEKQLGITDRRDIGTKWSLEDYIIKARESMVANSEAWRSTIERVGRWVDFDNCYRTMNKDFMESVWWAFKQLYVAGKIYEGRKVLMYDTKFATPVSKAEVTMDNDAYQTVTDPSAYVKFKLKGSDEYLLAWTTTPWTLPANMCLAINPDLDYGVYNVDDEKCIVALERAKILFKDIKPEKAFKGKSLIGKEYEPIIKVADGLYDLGLRGDKGTVARKDTYTVLPGDFVSAEDGTGIVHIAPAYGEDDYALSQQYEVDFADVLDENGYYLPEMAEELHKLGVRDTDEAGIQAWAGNKFIAKVLEEKGIIYKIEYIQHEYPFNPRSKERIMYRAFPSWFFDVEGQKPLMLAENENIHWFPGYLKHGRFAKNIEAAPDWNLSRDRFWATAMPVWKGDKGSIRVVGSYAELKELSGKELEDYHRPWVDEIEFDIDGEHFTRIEKVLDCWFESGSMPFAQLHYPFENKEKFERNYPADFIVEYVGQVRAWFYYVHAVNTTLAEIGAFGKKAQAGAKNAYKNVITTGTLAGNDGRKMSKSLGNYTDPNALMDQYSADSLRFLLLSSPVLSGEDFALLDKDVSDVNRKLAMIWNVYDFFTTYAEVEGWDNEKAWQPASHSLSALENPLDRWILSRLHQVKAEIIAGMAEYNLPKALEGVLPFIDDLSNWFVRRSRRRFNKNDDSSDKAEAFWTLYTVLTKTAVVLAPFVPFLSEELYQKMTGSDSSVHLLNYPQNTEVDSEVLEQMARTRSIITDALALRMQKSETEQQIKIRQPLAKLTYPGEKLPEFYERIIAEEVNVKSVENGEELSLDKTLTEELKMEGYARELIRAIQSARKHAGLQVDDQIKLSLSTELPRDYEDLIKAEVNAIEVSQDQNYAHDEIAKINSENITISLEKV</sequence>
<dbReference type="InterPro" id="IPR023586">
    <property type="entry name" value="Ile-tRNA-ligase_type2"/>
</dbReference>
<dbReference type="PANTHER" id="PTHR42780:SF1">
    <property type="entry name" value="ISOLEUCINE--TRNA LIGASE, CYTOPLASMIC"/>
    <property type="match status" value="1"/>
</dbReference>
<name>A0ABY0FLM7_9BACT</name>
<dbReference type="EC" id="6.1.1.5" evidence="1 9"/>
<evidence type="ECO:0000259" key="10">
    <source>
        <dbReference type="Pfam" id="PF00133"/>
    </source>
</evidence>
<dbReference type="EMBL" id="PRLM01000004">
    <property type="protein sequence ID" value="RYC74687.1"/>
    <property type="molecule type" value="Genomic_DNA"/>
</dbReference>